<dbReference type="InterPro" id="IPR016181">
    <property type="entry name" value="Acyl_CoA_acyltransferase"/>
</dbReference>
<dbReference type="Proteomes" id="UP000658278">
    <property type="component" value="Unassembled WGS sequence"/>
</dbReference>
<dbReference type="EMBL" id="JAENII010000018">
    <property type="protein sequence ID" value="MBK1828802.1"/>
    <property type="molecule type" value="Genomic_DNA"/>
</dbReference>
<dbReference type="AlphaFoldDB" id="A0A934RCT4"/>
<name>A0A934RCT4_9BACT</name>
<comment type="caution">
    <text evidence="4">The sequence shown here is derived from an EMBL/GenBank/DDBJ whole genome shotgun (WGS) entry which is preliminary data.</text>
</comment>
<proteinExistence type="predicted"/>
<reference evidence="4" key="1">
    <citation type="submission" date="2021-01" db="EMBL/GenBank/DDBJ databases">
        <title>Modified the classification status of verrucomicrobia.</title>
        <authorList>
            <person name="Feng X."/>
        </authorList>
    </citation>
    <scope>NUCLEOTIDE SEQUENCE</scope>
    <source>
        <strain evidence="4">KCTC 22201</strain>
    </source>
</reference>
<dbReference type="GO" id="GO:0016747">
    <property type="term" value="F:acyltransferase activity, transferring groups other than amino-acyl groups"/>
    <property type="evidence" value="ECO:0007669"/>
    <property type="project" value="InterPro"/>
</dbReference>
<dbReference type="InterPro" id="IPR050832">
    <property type="entry name" value="Bact_Acetyltransf"/>
</dbReference>
<dbReference type="RefSeq" id="WP_200282939.1">
    <property type="nucleotide sequence ID" value="NZ_JAENII010000018.1"/>
</dbReference>
<evidence type="ECO:0000313" key="4">
    <source>
        <dbReference type="EMBL" id="MBK1828802.1"/>
    </source>
</evidence>
<keyword evidence="2" id="KW-0012">Acyltransferase</keyword>
<dbReference type="PROSITE" id="PS51186">
    <property type="entry name" value="GNAT"/>
    <property type="match status" value="1"/>
</dbReference>
<dbReference type="SUPFAM" id="SSF55729">
    <property type="entry name" value="Acyl-CoA N-acyltransferases (Nat)"/>
    <property type="match status" value="1"/>
</dbReference>
<evidence type="ECO:0000256" key="1">
    <source>
        <dbReference type="ARBA" id="ARBA00022679"/>
    </source>
</evidence>
<gene>
    <name evidence="4" type="ORF">JIN81_17335</name>
</gene>
<dbReference type="PANTHER" id="PTHR43877">
    <property type="entry name" value="AMINOALKYLPHOSPHONATE N-ACETYLTRANSFERASE-RELATED-RELATED"/>
    <property type="match status" value="1"/>
</dbReference>
<dbReference type="PANTHER" id="PTHR43877:SF2">
    <property type="entry name" value="AMINOALKYLPHOSPHONATE N-ACETYLTRANSFERASE-RELATED"/>
    <property type="match status" value="1"/>
</dbReference>
<dbReference type="Pfam" id="PF00583">
    <property type="entry name" value="Acetyltransf_1"/>
    <property type="match status" value="1"/>
</dbReference>
<protein>
    <submittedName>
        <fullName evidence="4">GNAT family N-acetyltransferase</fullName>
    </submittedName>
</protein>
<keyword evidence="1" id="KW-0808">Transferase</keyword>
<accession>A0A934RCT4</accession>
<sequence length="148" mass="16925">MSSLSIRPLEERDHLAATGLLVHLNPDCSTDVLIKRFRTILADHPHYLPIGAFDGETMIGFGGAWIATKIWCGRYLEVDNIVVHPEHRSSGIGSALMEYFEKIAHERDCNIAVLDSYTSNYDSHRFYHRHGYQIWGFHFVKPLASIDR</sequence>
<dbReference type="Gene3D" id="3.40.630.30">
    <property type="match status" value="1"/>
</dbReference>
<organism evidence="4 5">
    <name type="scientific">Haloferula rosea</name>
    <dbReference type="NCBI Taxonomy" id="490093"/>
    <lineage>
        <taxon>Bacteria</taxon>
        <taxon>Pseudomonadati</taxon>
        <taxon>Verrucomicrobiota</taxon>
        <taxon>Verrucomicrobiia</taxon>
        <taxon>Verrucomicrobiales</taxon>
        <taxon>Verrucomicrobiaceae</taxon>
        <taxon>Haloferula</taxon>
    </lineage>
</organism>
<evidence type="ECO:0000259" key="3">
    <source>
        <dbReference type="PROSITE" id="PS51186"/>
    </source>
</evidence>
<feature type="domain" description="N-acetyltransferase" evidence="3">
    <location>
        <begin position="4"/>
        <end position="148"/>
    </location>
</feature>
<evidence type="ECO:0000313" key="5">
    <source>
        <dbReference type="Proteomes" id="UP000658278"/>
    </source>
</evidence>
<dbReference type="InterPro" id="IPR000182">
    <property type="entry name" value="GNAT_dom"/>
</dbReference>
<dbReference type="CDD" id="cd04301">
    <property type="entry name" value="NAT_SF"/>
    <property type="match status" value="1"/>
</dbReference>
<evidence type="ECO:0000256" key="2">
    <source>
        <dbReference type="ARBA" id="ARBA00023315"/>
    </source>
</evidence>
<keyword evidence="5" id="KW-1185">Reference proteome</keyword>